<feature type="domain" description="UBA" evidence="2">
    <location>
        <begin position="79"/>
        <end position="119"/>
    </location>
</feature>
<name>A0ABQ8Z7A3_9EUKA</name>
<dbReference type="SUPFAM" id="SSF46934">
    <property type="entry name" value="UBA-like"/>
    <property type="match status" value="1"/>
</dbReference>
<dbReference type="InterPro" id="IPR015940">
    <property type="entry name" value="UBA"/>
</dbReference>
<proteinExistence type="predicted"/>
<evidence type="ECO:0000313" key="4">
    <source>
        <dbReference type="Proteomes" id="UP001150062"/>
    </source>
</evidence>
<feature type="compositionally biased region" description="Low complexity" evidence="1">
    <location>
        <begin position="43"/>
        <end position="53"/>
    </location>
</feature>
<comment type="caution">
    <text evidence="3">The sequence shown here is derived from an EMBL/GenBank/DDBJ whole genome shotgun (WGS) entry which is preliminary data.</text>
</comment>
<dbReference type="PROSITE" id="PS50030">
    <property type="entry name" value="UBA"/>
    <property type="match status" value="1"/>
</dbReference>
<accession>A0ABQ8Z7A3</accession>
<evidence type="ECO:0000259" key="2">
    <source>
        <dbReference type="PROSITE" id="PS50030"/>
    </source>
</evidence>
<dbReference type="Proteomes" id="UP001150062">
    <property type="component" value="Unassembled WGS sequence"/>
</dbReference>
<sequence length="123" mass="14574">MGRGMRGMGCSMGYGMRGMKGMEMGMGGRFFRQPYSEEEINQFKKQQNLQKQQWRQEENEFKNELKEKNSQTNQNKENDYEEELDALSNLGFDDFEYNIQLLNSFNGDLEQTLNFLLQEQNQN</sequence>
<gene>
    <name evidence="3" type="ORF">M0813_13829</name>
</gene>
<dbReference type="InterPro" id="IPR009060">
    <property type="entry name" value="UBA-like_sf"/>
</dbReference>
<keyword evidence="4" id="KW-1185">Reference proteome</keyword>
<reference evidence="3" key="1">
    <citation type="submission" date="2022-08" db="EMBL/GenBank/DDBJ databases">
        <title>Novel sulfate-reducing endosymbionts in the free-living metamonad Anaeramoeba.</title>
        <authorList>
            <person name="Jerlstrom-Hultqvist J."/>
            <person name="Cepicka I."/>
            <person name="Gallot-Lavallee L."/>
            <person name="Salas-Leiva D."/>
            <person name="Curtis B.A."/>
            <person name="Zahonova K."/>
            <person name="Pipaliya S."/>
            <person name="Dacks J."/>
            <person name="Roger A.J."/>
        </authorList>
    </citation>
    <scope>NUCLEOTIDE SEQUENCE</scope>
    <source>
        <strain evidence="3">Schooner1</strain>
    </source>
</reference>
<evidence type="ECO:0000313" key="3">
    <source>
        <dbReference type="EMBL" id="KAJ6252766.1"/>
    </source>
</evidence>
<feature type="region of interest" description="Disordered" evidence="1">
    <location>
        <begin position="43"/>
        <end position="80"/>
    </location>
</feature>
<organism evidence="3 4">
    <name type="scientific">Anaeramoeba flamelloides</name>
    <dbReference type="NCBI Taxonomy" id="1746091"/>
    <lineage>
        <taxon>Eukaryota</taxon>
        <taxon>Metamonada</taxon>
        <taxon>Anaeramoebidae</taxon>
        <taxon>Anaeramoeba</taxon>
    </lineage>
</organism>
<protein>
    <submittedName>
        <fullName evidence="3">Ubiquitin family protein</fullName>
    </submittedName>
</protein>
<dbReference type="EMBL" id="JAOAOG010000039">
    <property type="protein sequence ID" value="KAJ6252766.1"/>
    <property type="molecule type" value="Genomic_DNA"/>
</dbReference>
<feature type="compositionally biased region" description="Basic and acidic residues" evidence="1">
    <location>
        <begin position="54"/>
        <end position="69"/>
    </location>
</feature>
<dbReference type="Gene3D" id="1.10.8.10">
    <property type="entry name" value="DNA helicase RuvA subunit, C-terminal domain"/>
    <property type="match status" value="1"/>
</dbReference>
<evidence type="ECO:0000256" key="1">
    <source>
        <dbReference type="SAM" id="MobiDB-lite"/>
    </source>
</evidence>